<dbReference type="AlphaFoldDB" id="A0A8J8SWJ5"/>
<evidence type="ECO:0000313" key="2">
    <source>
        <dbReference type="Proteomes" id="UP000785679"/>
    </source>
</evidence>
<keyword evidence="2" id="KW-1185">Reference proteome</keyword>
<protein>
    <submittedName>
        <fullName evidence="1">Uncharacterized protein</fullName>
    </submittedName>
</protein>
<evidence type="ECO:0000313" key="1">
    <source>
        <dbReference type="EMBL" id="TNV73295.1"/>
    </source>
</evidence>
<name>A0A8J8SWJ5_HALGN</name>
<dbReference type="OrthoDB" id="10354010at2759"/>
<organism evidence="1 2">
    <name type="scientific">Halteria grandinella</name>
    <dbReference type="NCBI Taxonomy" id="5974"/>
    <lineage>
        <taxon>Eukaryota</taxon>
        <taxon>Sar</taxon>
        <taxon>Alveolata</taxon>
        <taxon>Ciliophora</taxon>
        <taxon>Intramacronucleata</taxon>
        <taxon>Spirotrichea</taxon>
        <taxon>Stichotrichia</taxon>
        <taxon>Sporadotrichida</taxon>
        <taxon>Halteriidae</taxon>
        <taxon>Halteria</taxon>
    </lineage>
</organism>
<dbReference type="EMBL" id="RRYP01019281">
    <property type="protein sequence ID" value="TNV73295.1"/>
    <property type="molecule type" value="Genomic_DNA"/>
</dbReference>
<accession>A0A8J8SWJ5</accession>
<comment type="caution">
    <text evidence="1">The sequence shown here is derived from an EMBL/GenBank/DDBJ whole genome shotgun (WGS) entry which is preliminary data.</text>
</comment>
<gene>
    <name evidence="1" type="ORF">FGO68_gene3783</name>
</gene>
<reference evidence="1" key="1">
    <citation type="submission" date="2019-06" db="EMBL/GenBank/DDBJ databases">
        <authorList>
            <person name="Zheng W."/>
        </authorList>
    </citation>
    <scope>NUCLEOTIDE SEQUENCE</scope>
    <source>
        <strain evidence="1">QDHG01</strain>
    </source>
</reference>
<dbReference type="Proteomes" id="UP000785679">
    <property type="component" value="Unassembled WGS sequence"/>
</dbReference>
<proteinExistence type="predicted"/>
<sequence length="117" mass="13248">MFGGVNRQQNPTFYSQDKELRLRPYNQQLTSLTGKICSELNLGASDVCLFETRVAFDCLLRQKVQKYGAIMDNLGTCANHINTMKANIGKEESVKAEYGSVLDGYLEDLHYQQKSFV</sequence>